<accession>A0A844D1B0</accession>
<dbReference type="AlphaFoldDB" id="A0A844D1B0"/>
<evidence type="ECO:0000256" key="2">
    <source>
        <dbReference type="ARBA" id="ARBA00005811"/>
    </source>
</evidence>
<comment type="subcellular location">
    <subcellularLocation>
        <location evidence="1">Cell membrane</location>
        <topology evidence="1">Single-pass membrane protein</topology>
    </subcellularLocation>
    <subcellularLocation>
        <location evidence="7">Cell membrane</location>
        <topology evidence="7">Single-pass type II membrane protein</topology>
    </subcellularLocation>
</comment>
<keyword evidence="4 7" id="KW-0812">Transmembrane</keyword>
<dbReference type="Pfam" id="PF02472">
    <property type="entry name" value="ExbD"/>
    <property type="match status" value="1"/>
</dbReference>
<dbReference type="OrthoDB" id="8479787at2"/>
<keyword evidence="6" id="KW-0472">Membrane</keyword>
<keyword evidence="7" id="KW-0653">Protein transport</keyword>
<evidence type="ECO:0000256" key="5">
    <source>
        <dbReference type="ARBA" id="ARBA00022989"/>
    </source>
</evidence>
<evidence type="ECO:0000256" key="4">
    <source>
        <dbReference type="ARBA" id="ARBA00022692"/>
    </source>
</evidence>
<organism evidence="8 9">
    <name type="scientific">Roseovarius bejariae</name>
    <dbReference type="NCBI Taxonomy" id="2576383"/>
    <lineage>
        <taxon>Bacteria</taxon>
        <taxon>Pseudomonadati</taxon>
        <taxon>Pseudomonadota</taxon>
        <taxon>Alphaproteobacteria</taxon>
        <taxon>Rhodobacterales</taxon>
        <taxon>Roseobacteraceae</taxon>
        <taxon>Roseovarius</taxon>
    </lineage>
</organism>
<dbReference type="PANTHER" id="PTHR30558">
    <property type="entry name" value="EXBD MEMBRANE COMPONENT OF PMF-DRIVEN MACROMOLECULE IMPORT SYSTEM"/>
    <property type="match status" value="1"/>
</dbReference>
<name>A0A844D1B0_9RHOB</name>
<evidence type="ECO:0000256" key="6">
    <source>
        <dbReference type="ARBA" id="ARBA00023136"/>
    </source>
</evidence>
<comment type="caution">
    <text evidence="8">The sequence shown here is derived from an EMBL/GenBank/DDBJ whole genome shotgun (WGS) entry which is preliminary data.</text>
</comment>
<proteinExistence type="inferred from homology"/>
<dbReference type="GO" id="GO:0015031">
    <property type="term" value="P:protein transport"/>
    <property type="evidence" value="ECO:0007669"/>
    <property type="project" value="UniProtKB-KW"/>
</dbReference>
<reference evidence="8 9" key="1">
    <citation type="submission" date="2019-05" db="EMBL/GenBank/DDBJ databases">
        <title>Roseovarius bejariae sp. nov., a moderately halophylic bacterium isolated from a saline soil in Rambla Salada (Murcia).</title>
        <authorList>
            <person name="Castro D.J."/>
            <person name="Gomez-Altuve A."/>
            <person name="Reina J.C."/>
            <person name="Rodriguez M."/>
            <person name="Sampedro I."/>
            <person name="Llamas I."/>
            <person name="Martinez-Checa F."/>
        </authorList>
    </citation>
    <scope>NUCLEOTIDE SEQUENCE [LARGE SCALE GENOMIC DNA]</scope>
    <source>
        <strain evidence="8 9">A21</strain>
    </source>
</reference>
<dbReference type="Proteomes" id="UP000564704">
    <property type="component" value="Unassembled WGS sequence"/>
</dbReference>
<evidence type="ECO:0000313" key="8">
    <source>
        <dbReference type="EMBL" id="MRU14968.1"/>
    </source>
</evidence>
<evidence type="ECO:0000313" key="9">
    <source>
        <dbReference type="Proteomes" id="UP000564704"/>
    </source>
</evidence>
<dbReference type="EMBL" id="SZWE01000001">
    <property type="protein sequence ID" value="MRU14968.1"/>
    <property type="molecule type" value="Genomic_DNA"/>
</dbReference>
<keyword evidence="3" id="KW-1003">Cell membrane</keyword>
<sequence>MRFTDPPRRKPPESIVPMINVVFLLLVFFLMTAQIAPPDPFEVSPPRMAQDGPPPEGEFTLHLGPQGELAYSGAVLGQKAALDALLAAKATYCAKQGCHEGATPPPLVLRADASVPAARLAALMPRLGALGFTEVQLVTVTR</sequence>
<keyword evidence="9" id="KW-1185">Reference proteome</keyword>
<evidence type="ECO:0000256" key="7">
    <source>
        <dbReference type="RuleBase" id="RU003879"/>
    </source>
</evidence>
<keyword evidence="7" id="KW-0813">Transport</keyword>
<dbReference type="RefSeq" id="WP_154149854.1">
    <property type="nucleotide sequence ID" value="NZ_SZWE01000001.1"/>
</dbReference>
<comment type="similarity">
    <text evidence="2 7">Belongs to the ExbD/TolR family.</text>
</comment>
<evidence type="ECO:0000256" key="1">
    <source>
        <dbReference type="ARBA" id="ARBA00004162"/>
    </source>
</evidence>
<evidence type="ECO:0000256" key="3">
    <source>
        <dbReference type="ARBA" id="ARBA00022475"/>
    </source>
</evidence>
<protein>
    <submittedName>
        <fullName evidence="8">Biopolymer transporter ExbD</fullName>
    </submittedName>
</protein>
<dbReference type="GO" id="GO:0005886">
    <property type="term" value="C:plasma membrane"/>
    <property type="evidence" value="ECO:0007669"/>
    <property type="project" value="UniProtKB-SubCell"/>
</dbReference>
<dbReference type="InterPro" id="IPR003400">
    <property type="entry name" value="ExbD"/>
</dbReference>
<gene>
    <name evidence="8" type="ORF">FDP25_05945</name>
</gene>
<dbReference type="GO" id="GO:0022857">
    <property type="term" value="F:transmembrane transporter activity"/>
    <property type="evidence" value="ECO:0007669"/>
    <property type="project" value="InterPro"/>
</dbReference>
<keyword evidence="5" id="KW-1133">Transmembrane helix</keyword>